<reference evidence="1 2" key="1">
    <citation type="submission" date="2023-11" db="EMBL/GenBank/DDBJ databases">
        <authorList>
            <person name="Okamura Y."/>
        </authorList>
    </citation>
    <scope>NUCLEOTIDE SEQUENCE [LARGE SCALE GENOMIC DNA]</scope>
</reference>
<dbReference type="EMBL" id="CAVLEF010000008">
    <property type="protein sequence ID" value="CAK1546742.1"/>
    <property type="molecule type" value="Genomic_DNA"/>
</dbReference>
<proteinExistence type="predicted"/>
<protein>
    <submittedName>
        <fullName evidence="1">Uncharacterized protein</fullName>
    </submittedName>
</protein>
<evidence type="ECO:0000313" key="1">
    <source>
        <dbReference type="EMBL" id="CAK1546742.1"/>
    </source>
</evidence>
<name>A0AAV1JCT5_9NEOP</name>
<gene>
    <name evidence="1" type="ORF">LNINA_LOCUS6273</name>
</gene>
<accession>A0AAV1JCT5</accession>
<keyword evidence="2" id="KW-1185">Reference proteome</keyword>
<organism evidence="1 2">
    <name type="scientific">Leptosia nina</name>
    <dbReference type="NCBI Taxonomy" id="320188"/>
    <lineage>
        <taxon>Eukaryota</taxon>
        <taxon>Metazoa</taxon>
        <taxon>Ecdysozoa</taxon>
        <taxon>Arthropoda</taxon>
        <taxon>Hexapoda</taxon>
        <taxon>Insecta</taxon>
        <taxon>Pterygota</taxon>
        <taxon>Neoptera</taxon>
        <taxon>Endopterygota</taxon>
        <taxon>Lepidoptera</taxon>
        <taxon>Glossata</taxon>
        <taxon>Ditrysia</taxon>
        <taxon>Papilionoidea</taxon>
        <taxon>Pieridae</taxon>
        <taxon>Pierinae</taxon>
        <taxon>Leptosia</taxon>
    </lineage>
</organism>
<dbReference type="AlphaFoldDB" id="A0AAV1JCT5"/>
<dbReference type="Proteomes" id="UP001497472">
    <property type="component" value="Unassembled WGS sequence"/>
</dbReference>
<comment type="caution">
    <text evidence="1">The sequence shown here is derived from an EMBL/GenBank/DDBJ whole genome shotgun (WGS) entry which is preliminary data.</text>
</comment>
<evidence type="ECO:0000313" key="2">
    <source>
        <dbReference type="Proteomes" id="UP001497472"/>
    </source>
</evidence>
<sequence>MWSLHSTSLQPQRSLTGVDDVPIPFISIERAQVSHNYRNFQRRMAYKLILVAVACWTLCAANDFQEMKEFLMNIPPEYEDEFPVHSGELSPLVPCEDCREKRSIMEVWPSLRKPDWIKKRLHMNESSRNKCPVDTIRFLGICTPIKTFLPKPKWGK</sequence>